<comment type="caution">
    <text evidence="2">The sequence shown here is derived from an EMBL/GenBank/DDBJ whole genome shotgun (WGS) entry which is preliminary data.</text>
</comment>
<reference evidence="2 3" key="1">
    <citation type="submission" date="2023-05" db="EMBL/GenBank/DDBJ databases">
        <title>Metabolic capabilities are highly conserved among human nasal-associated Corynebacterium species in pangenomic analyses.</title>
        <authorList>
            <person name="Tran T.H."/>
            <person name="Roberts A.Q."/>
            <person name="Escapa I.F."/>
            <person name="Gao W."/>
            <person name="Conlan S."/>
            <person name="Kong H."/>
            <person name="Segre J.A."/>
            <person name="Kelly M.S."/>
            <person name="Lemon K.P."/>
        </authorList>
    </citation>
    <scope>NUCLEOTIDE SEQUENCE [LARGE SCALE GENOMIC DNA]</scope>
    <source>
        <strain evidence="2 3">KPL2811</strain>
    </source>
</reference>
<evidence type="ECO:0000256" key="1">
    <source>
        <dbReference type="SAM" id="MobiDB-lite"/>
    </source>
</evidence>
<dbReference type="RefSeq" id="WP_284575770.1">
    <property type="nucleotide sequence ID" value="NZ_JASNUG010000001.1"/>
</dbReference>
<feature type="region of interest" description="Disordered" evidence="1">
    <location>
        <begin position="1"/>
        <end position="36"/>
    </location>
</feature>
<evidence type="ECO:0000313" key="3">
    <source>
        <dbReference type="Proteomes" id="UP001243856"/>
    </source>
</evidence>
<keyword evidence="3" id="KW-1185">Reference proteome</keyword>
<dbReference type="Proteomes" id="UP001243856">
    <property type="component" value="Unassembled WGS sequence"/>
</dbReference>
<proteinExistence type="predicted"/>
<gene>
    <name evidence="2" type="ORF">QPX45_07735</name>
</gene>
<name>A0ABT7G308_9CORY</name>
<organism evidence="2 3">
    <name type="scientific">Corynebacterium propinquum</name>
    <dbReference type="NCBI Taxonomy" id="43769"/>
    <lineage>
        <taxon>Bacteria</taxon>
        <taxon>Bacillati</taxon>
        <taxon>Actinomycetota</taxon>
        <taxon>Actinomycetes</taxon>
        <taxon>Mycobacteriales</taxon>
        <taxon>Corynebacteriaceae</taxon>
        <taxon>Corynebacterium</taxon>
    </lineage>
</organism>
<dbReference type="EMBL" id="JASNVK010000012">
    <property type="protein sequence ID" value="MDK4301127.1"/>
    <property type="molecule type" value="Genomic_DNA"/>
</dbReference>
<evidence type="ECO:0000313" key="2">
    <source>
        <dbReference type="EMBL" id="MDK4301127.1"/>
    </source>
</evidence>
<accession>A0ABT7G308</accession>
<sequence length="234" mass="24713">MTAATISPVAPAPITPAPITPTPSAPAPTTASTPGLPALAECVPVMRPTSWVDQRGLSDDGFSDSLAHLPLSRTTAVTLSVDEMTLSHRALAEFNIAMRRAWDVAADNVLRAAHTPQGTEFWTRPAADLLGPSAPPGIQLRSHPVPATSWLAHPRLLSVMHNHLARLLGTDALIFLAPDITTLVVITECTIPAATGWLRVAAENTQAVSRIFGQPELLCESPLVAAHGFPTELC</sequence>
<protein>
    <submittedName>
        <fullName evidence="2">Uncharacterized protein</fullName>
    </submittedName>
</protein>
<feature type="compositionally biased region" description="Pro residues" evidence="1">
    <location>
        <begin position="10"/>
        <end position="26"/>
    </location>
</feature>